<protein>
    <submittedName>
        <fullName evidence="2">Uncharacterized protein</fullName>
    </submittedName>
</protein>
<keyword evidence="3" id="KW-1185">Reference proteome</keyword>
<name>A0A7Z0WFX5_9PSEU</name>
<feature type="region of interest" description="Disordered" evidence="1">
    <location>
        <begin position="1"/>
        <end position="54"/>
    </location>
</feature>
<dbReference type="AlphaFoldDB" id="A0A7Z0WFX5"/>
<feature type="compositionally biased region" description="Acidic residues" evidence="1">
    <location>
        <begin position="32"/>
        <end position="44"/>
    </location>
</feature>
<dbReference type="Proteomes" id="UP000185696">
    <property type="component" value="Unassembled WGS sequence"/>
</dbReference>
<evidence type="ECO:0000313" key="2">
    <source>
        <dbReference type="EMBL" id="OLF05647.1"/>
    </source>
</evidence>
<gene>
    <name evidence="2" type="ORF">BLA60_35625</name>
</gene>
<sequence length="214" mass="21268">MAAVAALTTLSACAEESGSPAATDTPEATVDQTEEPSEPAESEEPAAPAGDVEFTPQGTALAFGEKAVVPYQSSGVDGALGVTVTAIEAGAAADLAPLDLGAQVEGMVPFYVRITVSNESGGDFSFTSIPSIDGLLADGSEAGGVFSVPSSFTPCVKGEGGEDFTSAGTTYETCTLALAPASAKVTGAAYGDDSHTDVAAGATVDYDSEPIVWK</sequence>
<reference evidence="2 3" key="1">
    <citation type="submission" date="2016-12" db="EMBL/GenBank/DDBJ databases">
        <title>The draft genome sequence of Actinophytocola xinjiangensis.</title>
        <authorList>
            <person name="Wang W."/>
            <person name="Yuan L."/>
        </authorList>
    </citation>
    <scope>NUCLEOTIDE SEQUENCE [LARGE SCALE GENOMIC DNA]</scope>
    <source>
        <strain evidence="2 3">CGMCC 4.4663</strain>
    </source>
</reference>
<comment type="caution">
    <text evidence="2">The sequence shown here is derived from an EMBL/GenBank/DDBJ whole genome shotgun (WGS) entry which is preliminary data.</text>
</comment>
<accession>A0A7Z0WFX5</accession>
<organism evidence="2 3">
    <name type="scientific">Actinophytocola xinjiangensis</name>
    <dbReference type="NCBI Taxonomy" id="485602"/>
    <lineage>
        <taxon>Bacteria</taxon>
        <taxon>Bacillati</taxon>
        <taxon>Actinomycetota</taxon>
        <taxon>Actinomycetes</taxon>
        <taxon>Pseudonocardiales</taxon>
        <taxon>Pseudonocardiaceae</taxon>
    </lineage>
</organism>
<dbReference type="EMBL" id="MSIF01000027">
    <property type="protein sequence ID" value="OLF05647.1"/>
    <property type="molecule type" value="Genomic_DNA"/>
</dbReference>
<evidence type="ECO:0000313" key="3">
    <source>
        <dbReference type="Proteomes" id="UP000185696"/>
    </source>
</evidence>
<proteinExistence type="predicted"/>
<evidence type="ECO:0000256" key="1">
    <source>
        <dbReference type="SAM" id="MobiDB-lite"/>
    </source>
</evidence>